<evidence type="ECO:0000256" key="1">
    <source>
        <dbReference type="SAM" id="SignalP"/>
    </source>
</evidence>
<keyword evidence="3" id="KW-1185">Reference proteome</keyword>
<protein>
    <submittedName>
        <fullName evidence="2">Uncharacterized protein</fullName>
    </submittedName>
</protein>
<keyword evidence="1" id="KW-0732">Signal</keyword>
<accession>A0ABD2MUG8</accession>
<dbReference type="Gene3D" id="3.40.50.2000">
    <property type="entry name" value="Glycogen Phosphorylase B"/>
    <property type="match status" value="1"/>
</dbReference>
<dbReference type="AlphaFoldDB" id="A0ABD2MUG8"/>
<evidence type="ECO:0000313" key="2">
    <source>
        <dbReference type="EMBL" id="KAL3270068.1"/>
    </source>
</evidence>
<evidence type="ECO:0000313" key="3">
    <source>
        <dbReference type="Proteomes" id="UP001516400"/>
    </source>
</evidence>
<name>A0ABD2MUG8_9CUCU</name>
<sequence>MARTCVLFLCFLCIFIGTVQNAKILAVFPMHSHSHFTLGFNLLQEMASRGHEISLISPYPQKKPIKNLRDISVASIKPALDEIKKNLHHLEGGSPIDNFRFMSEMGRTFTELSLATKEVQDLLNSNEKFDLVFVEHFVNEAQFAFGHHFKAPVVLLSPCLCLF</sequence>
<proteinExistence type="predicted"/>
<comment type="caution">
    <text evidence="2">The sequence shown here is derived from an EMBL/GenBank/DDBJ whole genome shotgun (WGS) entry which is preliminary data.</text>
</comment>
<dbReference type="EMBL" id="JABFTP020000021">
    <property type="protein sequence ID" value="KAL3270068.1"/>
    <property type="molecule type" value="Genomic_DNA"/>
</dbReference>
<dbReference type="Proteomes" id="UP001516400">
    <property type="component" value="Unassembled WGS sequence"/>
</dbReference>
<gene>
    <name evidence="2" type="ORF">HHI36_009126</name>
</gene>
<feature type="signal peptide" evidence="1">
    <location>
        <begin position="1"/>
        <end position="21"/>
    </location>
</feature>
<feature type="chain" id="PRO_5044851609" evidence="1">
    <location>
        <begin position="22"/>
        <end position="163"/>
    </location>
</feature>
<reference evidence="2 3" key="1">
    <citation type="journal article" date="2021" name="BMC Biol.">
        <title>Horizontally acquired antibacterial genes associated with adaptive radiation of ladybird beetles.</title>
        <authorList>
            <person name="Li H.S."/>
            <person name="Tang X.F."/>
            <person name="Huang Y.H."/>
            <person name="Xu Z.Y."/>
            <person name="Chen M.L."/>
            <person name="Du X.Y."/>
            <person name="Qiu B.Y."/>
            <person name="Chen P.T."/>
            <person name="Zhang W."/>
            <person name="Slipinski A."/>
            <person name="Escalona H.E."/>
            <person name="Waterhouse R.M."/>
            <person name="Zwick A."/>
            <person name="Pang H."/>
        </authorList>
    </citation>
    <scope>NUCLEOTIDE SEQUENCE [LARGE SCALE GENOMIC DNA]</scope>
    <source>
        <strain evidence="2">SYSU2018</strain>
    </source>
</reference>
<organism evidence="2 3">
    <name type="scientific">Cryptolaemus montrouzieri</name>
    <dbReference type="NCBI Taxonomy" id="559131"/>
    <lineage>
        <taxon>Eukaryota</taxon>
        <taxon>Metazoa</taxon>
        <taxon>Ecdysozoa</taxon>
        <taxon>Arthropoda</taxon>
        <taxon>Hexapoda</taxon>
        <taxon>Insecta</taxon>
        <taxon>Pterygota</taxon>
        <taxon>Neoptera</taxon>
        <taxon>Endopterygota</taxon>
        <taxon>Coleoptera</taxon>
        <taxon>Polyphaga</taxon>
        <taxon>Cucujiformia</taxon>
        <taxon>Coccinelloidea</taxon>
        <taxon>Coccinellidae</taxon>
        <taxon>Scymninae</taxon>
        <taxon>Scymnini</taxon>
        <taxon>Cryptolaemus</taxon>
    </lineage>
</organism>
<dbReference type="SUPFAM" id="SSF53756">
    <property type="entry name" value="UDP-Glycosyltransferase/glycogen phosphorylase"/>
    <property type="match status" value="1"/>
</dbReference>